<name>A0A4S2MII4_9PEZI</name>
<dbReference type="STRING" id="341454.A0A4S2MII4"/>
<evidence type="ECO:0000313" key="6">
    <source>
        <dbReference type="Proteomes" id="UP000298138"/>
    </source>
</evidence>
<dbReference type="FunCoup" id="A0A4S2MII4">
    <property type="interactions" value="1022"/>
</dbReference>
<dbReference type="GO" id="GO:0003729">
    <property type="term" value="F:mRNA binding"/>
    <property type="evidence" value="ECO:0007669"/>
    <property type="project" value="TreeGrafter"/>
</dbReference>
<feature type="domain" description="RRM" evidence="4">
    <location>
        <begin position="65"/>
        <end position="143"/>
    </location>
</feature>
<evidence type="ECO:0000313" key="5">
    <source>
        <dbReference type="EMBL" id="TGZ76741.1"/>
    </source>
</evidence>
<dbReference type="SMART" id="SM01218">
    <property type="entry name" value="FoP_duplication"/>
    <property type="match status" value="1"/>
</dbReference>
<dbReference type="Pfam" id="PF00076">
    <property type="entry name" value="RRM_1"/>
    <property type="match status" value="1"/>
</dbReference>
<dbReference type="AlphaFoldDB" id="A0A4S2MII4"/>
<evidence type="ECO:0000256" key="2">
    <source>
        <dbReference type="PROSITE-ProRule" id="PRU00176"/>
    </source>
</evidence>
<dbReference type="PROSITE" id="PS50102">
    <property type="entry name" value="RRM"/>
    <property type="match status" value="1"/>
</dbReference>
<dbReference type="InParanoid" id="A0A4S2MII4"/>
<dbReference type="EMBL" id="ML220167">
    <property type="protein sequence ID" value="TGZ76741.1"/>
    <property type="molecule type" value="Genomic_DNA"/>
</dbReference>
<feature type="region of interest" description="Disordered" evidence="3">
    <location>
        <begin position="149"/>
        <end position="239"/>
    </location>
</feature>
<evidence type="ECO:0000259" key="4">
    <source>
        <dbReference type="PROSITE" id="PS50102"/>
    </source>
</evidence>
<protein>
    <submittedName>
        <fullName evidence="5">RNA-binding domain-containing protein</fullName>
    </submittedName>
</protein>
<keyword evidence="6" id="KW-1185">Reference proteome</keyword>
<dbReference type="SMART" id="SM00360">
    <property type="entry name" value="RRM"/>
    <property type="match status" value="1"/>
</dbReference>
<accession>A0A4S2MII4</accession>
<reference evidence="5 6" key="1">
    <citation type="submission" date="2019-04" db="EMBL/GenBank/DDBJ databases">
        <title>Comparative genomics and transcriptomics to analyze fruiting body development in filamentous ascomycetes.</title>
        <authorList>
            <consortium name="DOE Joint Genome Institute"/>
            <person name="Lutkenhaus R."/>
            <person name="Traeger S."/>
            <person name="Breuer J."/>
            <person name="Kuo A."/>
            <person name="Lipzen A."/>
            <person name="Pangilinan J."/>
            <person name="Dilworth D."/>
            <person name="Sandor L."/>
            <person name="Poggeler S."/>
            <person name="Barry K."/>
            <person name="Grigoriev I.V."/>
            <person name="Nowrousian M."/>
        </authorList>
    </citation>
    <scope>NUCLEOTIDE SEQUENCE [LARGE SCALE GENOMIC DNA]</scope>
    <source>
        <strain evidence="5 6">CBS 389.68</strain>
    </source>
</reference>
<dbReference type="PANTHER" id="PTHR19965">
    <property type="entry name" value="RNA AND EXPORT FACTOR BINDING PROTEIN"/>
    <property type="match status" value="1"/>
</dbReference>
<dbReference type="InterPro" id="IPR035979">
    <property type="entry name" value="RBD_domain_sf"/>
</dbReference>
<evidence type="ECO:0000256" key="3">
    <source>
        <dbReference type="SAM" id="MobiDB-lite"/>
    </source>
</evidence>
<feature type="compositionally biased region" description="Low complexity" evidence="3">
    <location>
        <begin position="213"/>
        <end position="231"/>
    </location>
</feature>
<dbReference type="InterPro" id="IPR025715">
    <property type="entry name" value="FoP_C"/>
</dbReference>
<dbReference type="InterPro" id="IPR000504">
    <property type="entry name" value="RRM_dom"/>
</dbReference>
<keyword evidence="1 2" id="KW-0694">RNA-binding</keyword>
<dbReference type="SUPFAM" id="SSF54928">
    <property type="entry name" value="RNA-binding domain, RBD"/>
    <property type="match status" value="1"/>
</dbReference>
<organism evidence="5 6">
    <name type="scientific">Ascodesmis nigricans</name>
    <dbReference type="NCBI Taxonomy" id="341454"/>
    <lineage>
        <taxon>Eukaryota</taxon>
        <taxon>Fungi</taxon>
        <taxon>Dikarya</taxon>
        <taxon>Ascomycota</taxon>
        <taxon>Pezizomycotina</taxon>
        <taxon>Pezizomycetes</taxon>
        <taxon>Pezizales</taxon>
        <taxon>Ascodesmidaceae</taxon>
        <taxon>Ascodesmis</taxon>
    </lineage>
</organism>
<proteinExistence type="predicted"/>
<dbReference type="PANTHER" id="PTHR19965:SF35">
    <property type="entry name" value="RNA ANNEALING PROTEIN YRA1"/>
    <property type="match status" value="1"/>
</dbReference>
<evidence type="ECO:0000256" key="1">
    <source>
        <dbReference type="ARBA" id="ARBA00022884"/>
    </source>
</evidence>
<dbReference type="Gene3D" id="3.30.70.330">
    <property type="match status" value="1"/>
</dbReference>
<dbReference type="InterPro" id="IPR012677">
    <property type="entry name" value="Nucleotide-bd_a/b_plait_sf"/>
</dbReference>
<dbReference type="GO" id="GO:0005634">
    <property type="term" value="C:nucleus"/>
    <property type="evidence" value="ECO:0007669"/>
    <property type="project" value="TreeGrafter"/>
</dbReference>
<dbReference type="Proteomes" id="UP000298138">
    <property type="component" value="Unassembled WGS sequence"/>
</dbReference>
<dbReference type="InterPro" id="IPR051229">
    <property type="entry name" value="ALYREF_mRNA_export"/>
</dbReference>
<sequence>MSSNIDRSLDEIVASRQRGGRRGRGGPAPAGGIRKRPQRAAAQKANASITPAAQVAAAKPKLTATKIIVSNLPYDVTEAMIKEYFQQVVGPITRATLTYGPDGRSRGVATVEFRKPEHAATAAQKYNGVEVDKRPMKVELVVDPNAPASFAERVGQPNKIPAAAPTKADKPKPVVKSTRGRGRGRGGRASGSGRGKPKTAEQLDQEMSDYFESSNNANGSAAPAAATASADAEMEDTVL</sequence>
<dbReference type="OrthoDB" id="346839at2759"/>
<dbReference type="Pfam" id="PF13865">
    <property type="entry name" value="FoP_duplication"/>
    <property type="match status" value="1"/>
</dbReference>
<feature type="region of interest" description="Disordered" evidence="3">
    <location>
        <begin position="1"/>
        <end position="47"/>
    </location>
</feature>
<gene>
    <name evidence="5" type="ORF">EX30DRAFT_399028</name>
</gene>